<accession>A0A327X090</accession>
<dbReference type="EMBL" id="QLMC01000003">
    <property type="protein sequence ID" value="RAJ98250.1"/>
    <property type="molecule type" value="Genomic_DNA"/>
</dbReference>
<name>A0A327X090_LARAB</name>
<keyword evidence="2" id="KW-1185">Reference proteome</keyword>
<evidence type="ECO:0000313" key="2">
    <source>
        <dbReference type="Proteomes" id="UP000248790"/>
    </source>
</evidence>
<dbReference type="AlphaFoldDB" id="A0A327X090"/>
<sequence>MQKPYLLLNLVNLSKNVSSSSGKLRLNFVCSTVSLNWDCKGSSLIYLTQALFQKNLLYFKILY</sequence>
<organism evidence="1 2">
    <name type="scientific">Larkinella arboricola</name>
    <dbReference type="NCBI Taxonomy" id="643671"/>
    <lineage>
        <taxon>Bacteria</taxon>
        <taxon>Pseudomonadati</taxon>
        <taxon>Bacteroidota</taxon>
        <taxon>Cytophagia</taxon>
        <taxon>Cytophagales</taxon>
        <taxon>Spirosomataceae</taxon>
        <taxon>Larkinella</taxon>
    </lineage>
</organism>
<reference evidence="1 2" key="1">
    <citation type="submission" date="2018-06" db="EMBL/GenBank/DDBJ databases">
        <title>Genomic Encyclopedia of Archaeal and Bacterial Type Strains, Phase II (KMG-II): from individual species to whole genera.</title>
        <authorList>
            <person name="Goeker M."/>
        </authorList>
    </citation>
    <scope>NUCLEOTIDE SEQUENCE [LARGE SCALE GENOMIC DNA]</scope>
    <source>
        <strain evidence="1 2">DSM 21851</strain>
    </source>
</reference>
<comment type="caution">
    <text evidence="1">The sequence shown here is derived from an EMBL/GenBank/DDBJ whole genome shotgun (WGS) entry which is preliminary data.</text>
</comment>
<evidence type="ECO:0000313" key="1">
    <source>
        <dbReference type="EMBL" id="RAJ98250.1"/>
    </source>
</evidence>
<protein>
    <submittedName>
        <fullName evidence="1">Uncharacterized protein</fullName>
    </submittedName>
</protein>
<proteinExistence type="predicted"/>
<dbReference type="Proteomes" id="UP000248790">
    <property type="component" value="Unassembled WGS sequence"/>
</dbReference>
<gene>
    <name evidence="1" type="ORF">LX87_03160</name>
</gene>